<feature type="compositionally biased region" description="Polar residues" evidence="7">
    <location>
        <begin position="252"/>
        <end position="268"/>
    </location>
</feature>
<feature type="compositionally biased region" description="Acidic residues" evidence="7">
    <location>
        <begin position="219"/>
        <end position="228"/>
    </location>
</feature>
<feature type="compositionally biased region" description="Acidic residues" evidence="7">
    <location>
        <begin position="745"/>
        <end position="759"/>
    </location>
</feature>
<feature type="region of interest" description="Disordered" evidence="7">
    <location>
        <begin position="886"/>
        <end position="915"/>
    </location>
</feature>
<dbReference type="PROSITE" id="PS50106">
    <property type="entry name" value="PDZ"/>
    <property type="match status" value="1"/>
</dbReference>
<evidence type="ECO:0000313" key="11">
    <source>
        <dbReference type="Proteomes" id="UP000694925"/>
    </source>
</evidence>
<dbReference type="PANTHER" id="PTHR14167:SF116">
    <property type="entry name" value="CAP, ISOFORM AC"/>
    <property type="match status" value="1"/>
</dbReference>
<evidence type="ECO:0000313" key="12">
    <source>
        <dbReference type="RefSeq" id="XP_017888396.1"/>
    </source>
</evidence>
<feature type="compositionally biased region" description="Basic and acidic residues" evidence="7">
    <location>
        <begin position="3213"/>
        <end position="3230"/>
    </location>
</feature>
<evidence type="ECO:0000256" key="7">
    <source>
        <dbReference type="SAM" id="MobiDB-lite"/>
    </source>
</evidence>
<dbReference type="Gene3D" id="2.30.30.40">
    <property type="entry name" value="SH3 Domains"/>
    <property type="match status" value="3"/>
</dbReference>
<gene>
    <name evidence="12" type="primary">LOC108629940</name>
</gene>
<feature type="compositionally biased region" description="Basic and acidic residues" evidence="7">
    <location>
        <begin position="1536"/>
        <end position="1549"/>
    </location>
</feature>
<feature type="domain" description="PDZ" evidence="9">
    <location>
        <begin position="11"/>
        <end position="85"/>
    </location>
</feature>
<feature type="region of interest" description="Disordered" evidence="7">
    <location>
        <begin position="2158"/>
        <end position="2286"/>
    </location>
</feature>
<feature type="domain" description="SH3" evidence="8">
    <location>
        <begin position="4442"/>
        <end position="4501"/>
    </location>
</feature>
<feature type="region of interest" description="Disordered" evidence="7">
    <location>
        <begin position="3209"/>
        <end position="3261"/>
    </location>
</feature>
<feature type="compositionally biased region" description="Basic and acidic residues" evidence="7">
    <location>
        <begin position="3025"/>
        <end position="3047"/>
    </location>
</feature>
<dbReference type="SUPFAM" id="SSF50156">
    <property type="entry name" value="PDZ domain-like"/>
    <property type="match status" value="1"/>
</dbReference>
<dbReference type="Gene3D" id="2.30.42.10">
    <property type="match status" value="1"/>
</dbReference>
<evidence type="ECO:0000256" key="5">
    <source>
        <dbReference type="PROSITE-ProRule" id="PRU00192"/>
    </source>
</evidence>
<feature type="region of interest" description="Disordered" evidence="7">
    <location>
        <begin position="3771"/>
        <end position="3792"/>
    </location>
</feature>
<name>A0AAJ7JAG9_9HYME</name>
<feature type="compositionally biased region" description="Basic and acidic residues" evidence="7">
    <location>
        <begin position="3612"/>
        <end position="3635"/>
    </location>
</feature>
<feature type="compositionally biased region" description="Basic and acidic residues" evidence="7">
    <location>
        <begin position="793"/>
        <end position="802"/>
    </location>
</feature>
<feature type="compositionally biased region" description="Basic and acidic residues" evidence="7">
    <location>
        <begin position="645"/>
        <end position="687"/>
    </location>
</feature>
<feature type="region of interest" description="Disordered" evidence="7">
    <location>
        <begin position="398"/>
        <end position="424"/>
    </location>
</feature>
<feature type="compositionally biased region" description="Basic and acidic residues" evidence="7">
    <location>
        <begin position="1941"/>
        <end position="1959"/>
    </location>
</feature>
<dbReference type="RefSeq" id="XP_017888396.1">
    <property type="nucleotide sequence ID" value="XM_018032907.2"/>
</dbReference>
<feature type="compositionally biased region" description="Polar residues" evidence="7">
    <location>
        <begin position="1411"/>
        <end position="1423"/>
    </location>
</feature>
<feature type="compositionally biased region" description="Basic and acidic residues" evidence="7">
    <location>
        <begin position="127"/>
        <end position="138"/>
    </location>
</feature>
<feature type="compositionally biased region" description="Basic and acidic residues" evidence="7">
    <location>
        <begin position="1382"/>
        <end position="1405"/>
    </location>
</feature>
<feature type="compositionally biased region" description="Low complexity" evidence="7">
    <location>
        <begin position="775"/>
        <end position="788"/>
    </location>
</feature>
<feature type="region of interest" description="Disordered" evidence="7">
    <location>
        <begin position="3819"/>
        <end position="3841"/>
    </location>
</feature>
<evidence type="ECO:0000259" key="10">
    <source>
        <dbReference type="PROSITE" id="PS50831"/>
    </source>
</evidence>
<feature type="region of interest" description="Disordered" evidence="7">
    <location>
        <begin position="1817"/>
        <end position="1888"/>
    </location>
</feature>
<keyword evidence="2 5" id="KW-0728">SH3 domain</keyword>
<feature type="compositionally biased region" description="Polar residues" evidence="7">
    <location>
        <begin position="1520"/>
        <end position="1532"/>
    </location>
</feature>
<feature type="region of interest" description="Disordered" evidence="7">
    <location>
        <begin position="4253"/>
        <end position="4275"/>
    </location>
</feature>
<feature type="compositionally biased region" description="Polar residues" evidence="7">
    <location>
        <begin position="830"/>
        <end position="851"/>
    </location>
</feature>
<feature type="compositionally biased region" description="Basic and acidic residues" evidence="7">
    <location>
        <begin position="2646"/>
        <end position="2663"/>
    </location>
</feature>
<dbReference type="Pfam" id="PF00018">
    <property type="entry name" value="SH3_1"/>
    <property type="match status" value="1"/>
</dbReference>
<feature type="region of interest" description="Disordered" evidence="7">
    <location>
        <begin position="1047"/>
        <end position="1142"/>
    </location>
</feature>
<feature type="region of interest" description="Disordered" evidence="7">
    <location>
        <begin position="2599"/>
        <end position="2713"/>
    </location>
</feature>
<feature type="compositionally biased region" description="Basic and acidic residues" evidence="7">
    <location>
        <begin position="2178"/>
        <end position="2189"/>
    </location>
</feature>
<feature type="region of interest" description="Disordered" evidence="7">
    <location>
        <begin position="3604"/>
        <end position="3635"/>
    </location>
</feature>
<dbReference type="GO" id="GO:0070161">
    <property type="term" value="C:anchoring junction"/>
    <property type="evidence" value="ECO:0007669"/>
    <property type="project" value="UniProtKB-SubCell"/>
</dbReference>
<feature type="compositionally biased region" description="Polar residues" evidence="7">
    <location>
        <begin position="688"/>
        <end position="701"/>
    </location>
</feature>
<feature type="compositionally biased region" description="Basic and acidic residues" evidence="7">
    <location>
        <begin position="2345"/>
        <end position="2359"/>
    </location>
</feature>
<feature type="compositionally biased region" description="Basic and acidic residues" evidence="7">
    <location>
        <begin position="3819"/>
        <end position="3835"/>
    </location>
</feature>
<evidence type="ECO:0000259" key="9">
    <source>
        <dbReference type="PROSITE" id="PS50106"/>
    </source>
</evidence>
<feature type="compositionally biased region" description="Low complexity" evidence="7">
    <location>
        <begin position="104"/>
        <end position="121"/>
    </location>
</feature>
<feature type="compositionally biased region" description="Basic and acidic residues" evidence="7">
    <location>
        <begin position="2539"/>
        <end position="2551"/>
    </location>
</feature>
<feature type="region of interest" description="Disordered" evidence="7">
    <location>
        <begin position="3872"/>
        <end position="3903"/>
    </location>
</feature>
<comment type="subcellular location">
    <subcellularLocation>
        <location evidence="1">Cell junction</location>
    </subcellularLocation>
</comment>
<feature type="domain" description="SH3" evidence="8">
    <location>
        <begin position="4581"/>
        <end position="4640"/>
    </location>
</feature>
<feature type="compositionally biased region" description="Polar residues" evidence="7">
    <location>
        <begin position="2261"/>
        <end position="2286"/>
    </location>
</feature>
<accession>A0AAJ7JAG9</accession>
<feature type="domain" description="SoHo" evidence="10">
    <location>
        <begin position="2352"/>
        <end position="2415"/>
    </location>
</feature>
<feature type="compositionally biased region" description="Basic and acidic residues" evidence="7">
    <location>
        <begin position="4163"/>
        <end position="4179"/>
    </location>
</feature>
<dbReference type="SMART" id="SM00326">
    <property type="entry name" value="SH3"/>
    <property type="match status" value="3"/>
</dbReference>
<feature type="region of interest" description="Disordered" evidence="7">
    <location>
        <begin position="1366"/>
        <end position="1423"/>
    </location>
</feature>
<dbReference type="InterPro" id="IPR001452">
    <property type="entry name" value="SH3_domain"/>
</dbReference>
<feature type="region of interest" description="Disordered" evidence="7">
    <location>
        <begin position="1932"/>
        <end position="1971"/>
    </location>
</feature>
<feature type="compositionally biased region" description="Basic and acidic residues" evidence="7">
    <location>
        <begin position="2611"/>
        <end position="2620"/>
    </location>
</feature>
<keyword evidence="11" id="KW-1185">Reference proteome</keyword>
<dbReference type="Pfam" id="PF00595">
    <property type="entry name" value="PDZ"/>
    <property type="match status" value="1"/>
</dbReference>
<dbReference type="InterPro" id="IPR003127">
    <property type="entry name" value="SoHo_dom"/>
</dbReference>
<feature type="region of interest" description="Disordered" evidence="7">
    <location>
        <begin position="2335"/>
        <end position="2366"/>
    </location>
</feature>
<feature type="region of interest" description="Disordered" evidence="7">
    <location>
        <begin position="1009"/>
        <end position="1034"/>
    </location>
</feature>
<sequence length="4640" mass="525906">MSAREVTLIGGSPWGFRMHGGHDLNQPLRISRVNPGSKAAQQGVREGDLISSINGRSTRDLTNSEAHALLRNSGEQLKLGLNQENISSPKRRIYRSSLQENTTTEILSKTTTTKTSSTSNTRVITTDSKKSDTNDTKPDQSYANQNGGPKSSLIQQRDETKKRSCESLEYATDTEEISMPHGARNRRSRKGRNRRRFQRPPTPERAARDDDGVARNPETIEELDETLDEPSTSKTNDSATENPVRSDETSEEITQNELDPNTKKNVGNETIPRESISQSCSYIKEERCRIKKGTVEPSIKVLEITTISSLPLEAEIDHIPGVGILETGCRDKTPENEGIVTISEPMELLASSVKEYQQQTEVGTLTGSNERLQIRDVSDSELFETDKTARPVIVEMESDSEAVTDRLESDSDTEIDTSKRSSETRHVWDTVMPREMENKLRSFIEGLKLPSYAEEQRGSTDQRNSTSYKKVRKRAAYEATTSYAHTQAANRLLDIIQEEGEKLSEDEEQHIRDFINEEIGKYRRDERSRSNRGNSMEAAREISAATHEVTINVINVDEETEQTVLSTGEAQRSMESEIVETKQVLDSSSEDDTVPKIDLREEELKLEKCEVEIKPEEKSTEANIDKECRQDNVKQEQSEGDMEANELKLMKSDIGKETKEENTDTNTKDEREQSDTSKRKESEEHINTIDTNSGVTFQDTHTGALVANNDAVNIDESVRNEDIEKAMSASTEERTDKLVSNIEDEKTEDQTSDEDVADDEEKKISETSNAESKESNSQLNTSNNNLENVITKDSIEFSEKSEQSSTGENEIESTDVHQSPIGNAQREGEGSSTKSCSTEDGTKIQSGVNNVTSSKGKPRPPTPPRRSSSLSDDFHEKACVYSRVYDYHPSTPPFRRKGEMQDPESPPSRPPLPRETFEVFEERSEEDASRSKNIDILRTLLTIITRGDATVENIRDALSKVDRLSLPENVRGILDDLRARRGKRVRFEDDNIAELRNYVENGVDLGMGAGSEITRDRGGRKPREKSTPMKTDSPVERIIKVVVESTNEPIKTKLPDESRKRKQETKKEKKSAGDELGSKQMHSRHQKKITKSETSSMKKVETQEKTSGTCDFKTHSKRVETSKDTRELTTSEEEFEEIYKCSSSRDNHAYSYEITIDDGRTKERDSPSGIFESLLNVERSADKEMPEAGDYQGQDSSSSGTTLSTVKYNPMEAWQADIYSIIAEEARKSRLRRQSKREIESSSLKSRLPLLKGDESLRDDVNGCEVPVTPEPIPYSPVEDLYYVPAESGASYARSPTDKGETGPVPLKDLCIKRILSMPYGLHVINEITVPKFNIFERLRSIPKFANNVTSGEIIGVPLNLHGVSERQTETARLTTASPGSKRPDRRETTVSDQNKRLAQKERSADGNFQIEASNSWQTTMPKGSSEAWVGLSTAKDPRLLVCLSPSQQKTVIKTSADNLLDLHKKFLNRHSYFDEEPPPRISVPKYRVELLPTTEPESKRESKIDVRKSTNRLLEIIKENSNSGKSSTSRPSKVAFEETMSHSEDSRSSRTNKTAPFDKGQDRLKATRLCDWLSLARRAPDDAARHATPSLSDDLLIEPSSEREKFDKRIRSNVAREPADVEHSKRSTPSHFINTALIASSPERADSALRSSTPFSKSPITFNSAIIDKSVDTCPAGKRTPPRRTIDPRYNVNPALIDDRVEPKPQQRAKRRVVNVDRSCIDTTSIFDQNPPRSHLEPRRYKNTDELKHATASGIMQNLKKLQAESQLLEADRRECTVPEEYFAQQLKYIELLENQLKNVILAEEEEREAFEEFLTHAKQRPSEKRVTEVEPKPTFNEPSDRPRTLLKTKESVPGVSGDDDSRVESQSWEEKSANVEKNHSETVNKHGHRDFVKKVHRENGFHEEESCEKIERVERRSVITKKGDDGLLQTKDALSSEVTDEKSCEKTTEKDKTKNLSKENTSPCESDLWKTGQTETPYASVAVNGEAFRRRMYDEYVHKVLEREERKHQKVVKISSHEDIKTDKKRSDMSAVEKEFIEKARNRLNKFGIKLDESETESDGKDNKRSERNEEENIVKAKCLIDGKEFQDARELPKHLQEFLKMSTADDDDGCGYDFTTKDNDYESDLLHEIDSALKYGKGFLIGKENVMFAPTFKASSATPGVWSPGSEPPPPPKEPSPERKDKEKDGGIPPVWTPSSAGASPVLEKKEFRPVQFESPVLSRKKIAQQEATQDAPPPWESAEGKKEISRSSYESSSSRIVNSHSAPSQGLSSLTSTPRLPRAQNPTITLLQKAREGQLPKGAAYLEENETLKRPPNDDKPIISPGEIIYTVKKEYESEPETENEPPKKMADLGPRKFEGIGPTTKEGIPLVLRSEVKENNQTKWYKRMYDSLHRADRSDDYVTIRYKQKRGTRYGYGSGGSGYLSEPDHRLYSDRSATFDSRRRLRNKENDFSTSTMPRKNGTLRYTPDVYKNQPGRIEDYEPGRSSIAEKEAKEWWDEVMDIFDGWLNENGHPQGTAGMEDLRDAQLSHRALSLSYRPERTRNPFDQRSSRSVKPYMSHALKESGYESDSTLVFRRKEDISPLSEFEQRLAYKTVQSGGDVPLHGLRKPAPERPKDESPTTVKHILTQKNAGGSRQKRSSTDSQSKKMEVAKSKSPRDINFNHRPHSRTISTAKPPSPPRRQSSKNSKTLKLYASRREAAENGQSKSRHEQCFADDASNVHSLRERLCCNLDRHRKSREALTTISPRPKVSSAVSVASKKKLEPRSSRDAAVSKSYGACDKGTAVRTTSWRTGYEECLIKSPAKREANVKPSSIVKATSTKYLAPSLIKSKEKLQAGNGICHSVSSLKRTNAKGRLTKKEQEESCRRLARSSFELSSIGNKKEIKRTTTRVGSGIEKKSNLICSLNNGKQKKLQEKSLKVPMSEELKILGRPVDSILAIKSTASSFKSSSATSSPLVLRKSVLTDSKKPKIIVRQPERIYSSREFTSSSEAISESSKRKRQRPQTIVKSPVRKPETITVNPESNKKKFETKKQLKKDKNISEMRRLTNGQMTRSDKRSNIENEEPNVRQKTANSDKQSKSELTIEQIKRHHETTRSDTFFQNLFLRSMSSSVSSENVPSRKSLISERTRMYQENIRESSRSEPSLKSLSIYLASKRPVSNSRFKNWERESVSSRSSSPYGRVTWPGRSVFQKVSKFDSLLGIEDFGSSTTLRDRSPDSMKIRPKERSSSEPPLKTLSECSDSMHSSSRTSSPSPVRSPACRRIRSLRQEKSDSPRAIVRKIRARSAGQAEGLHGIRSKFESISSLTRSTNSLCAWPANREEYHRYVLEKIHDRKRSDRYKELYDFYSSLERLGELERTFSSSDLRPRLKNEEIIDYERWKRVRLQEKAEQEFNALYGKLRAVQKDKDFLFSTKDISKFKWHGDCGLRCKERSVENIIRHFKKLQTEESELESSRRREISSRKDTYKPLWRGASVINVATTMQKRASDTTEKERLDQWDHPSLQRNLGGSKKFWSSLSIEQVATLKKQLNEIYGSDNLQRSTIASKQNTEITDGPLRRVTETGQRDNLTKYEIVVPPETDSTSGTRDDGKGLHVRCHSMISSVATGGEGKSFNDRSESPLKRSDSISRGKTESVKKPIPLSMSELEKKRLSVTLGKEVLDKVSRRRLSMPLTPRETRGSIAAALAAKKIPKVTRSSTAPDVTSASPIASSVEAPCESMSKSNERSDFLLVLTPESNSPNDRQRVETVLEKWSKKPPLLAIAVPDASIQSKTTAINSSSEKDSTTESSETSVKTVIQRTMESRDVPTKIEFFEKIKNEDRKEDKMQTKPKEETDRKRLKSVRLSSAQSFADLRELFGETRFAKYATVPLSGCRTRSSSPVRGAAGSSRKESSPGREPETGTRHSFHYWCSRDREHDRPRSVSPCRATTRSSSSCSLDSVWLRSSSPDPERYWRAYLKLVKNGTVKRLRDRFESAEDLRREKVKVTPKRFRSDPELTRSLLKKVDEGKLKPHEFADVAWLRRKYEPRRGRARRRGGSPPIPRVPLRREDLSMPHIDVISKTVELKDASATAPSTVTNAVARKAETKELEAKKPVERMRKKFESFASRKTSILGEMFTSSPDVHELRDIAPYLAGQWVAHRFPSRRDNMRSLSSPPDLGGRQSATKKDESSDLKKIGDGKRIMGRVRGTSSSKGLSSILKQSEIFGNQPFDPDKHRPRFRYQPPPPPTSPIARRKNTSWWSPLPVYTARPTVTFEEYSNAPPPPPKSQHYRDDCQESPRRYVEGEVTIHYRSPVRTEAKEPLSEEELARRSAENMRRVYQEERRRKYLQELHDIDSRRHTDNFIPSQKSPIPLNRYDDFVDDLSHRSRSQEQTPEPRLVARALYNFIGQSSRELSFRRGDIIFVRRQVDKNWYEGEHNAMIGLFPSNYVEILPFDGLRTTPKKPYEGQARAKFNFIAQSNLELSLAKGEYVVLTRRVDENWYEGRIGNRKGIFPISYVEVITEPGHRSETPTQSKPVAAPAAHSLLANGSAGGKMSMGPHHYMPSIPVNMNTTQPHYNSLPRIGGSKLHVSQLKQELHIDTHSEPMPYRALYNYRPQNEDELELKEGDTVYVMEKCDDGWYVGSSQRTGYFGTFPGNYVERL</sequence>
<feature type="compositionally biased region" description="Basic and acidic residues" evidence="7">
    <location>
        <begin position="616"/>
        <end position="637"/>
    </location>
</feature>
<evidence type="ECO:0000259" key="8">
    <source>
        <dbReference type="PROSITE" id="PS50002"/>
    </source>
</evidence>
<dbReference type="PROSITE" id="PS50002">
    <property type="entry name" value="SH3"/>
    <property type="match status" value="3"/>
</dbReference>
<feature type="compositionally biased region" description="Basic and acidic residues" evidence="7">
    <location>
        <begin position="716"/>
        <end position="737"/>
    </location>
</feature>
<evidence type="ECO:0000256" key="4">
    <source>
        <dbReference type="ARBA" id="ARBA00022949"/>
    </source>
</evidence>
<dbReference type="Pfam" id="PF14604">
    <property type="entry name" value="SH3_9"/>
    <property type="match status" value="1"/>
</dbReference>
<feature type="region of interest" description="Disordered" evidence="7">
    <location>
        <begin position="616"/>
        <end position="873"/>
    </location>
</feature>
<dbReference type="InterPro" id="IPR036028">
    <property type="entry name" value="SH3-like_dom_sf"/>
</dbReference>
<feature type="region of interest" description="Disordered" evidence="7">
    <location>
        <begin position="2053"/>
        <end position="2073"/>
    </location>
</feature>
<evidence type="ECO:0000256" key="1">
    <source>
        <dbReference type="ARBA" id="ARBA00004282"/>
    </source>
</evidence>
<feature type="compositionally biased region" description="Basic and acidic residues" evidence="7">
    <location>
        <begin position="156"/>
        <end position="166"/>
    </location>
</feature>
<dbReference type="PANTHER" id="PTHR14167">
    <property type="entry name" value="SH3 DOMAIN-CONTAINING"/>
    <property type="match status" value="1"/>
</dbReference>
<feature type="region of interest" description="Disordered" evidence="7">
    <location>
        <begin position="2742"/>
        <end position="2776"/>
    </location>
</feature>
<reference evidence="12" key="1">
    <citation type="submission" date="2025-08" db="UniProtKB">
        <authorList>
            <consortium name="RefSeq"/>
        </authorList>
    </citation>
    <scope>IDENTIFICATION</scope>
    <source>
        <tissue evidence="12">Whole body</tissue>
    </source>
</reference>
<keyword evidence="6" id="KW-0175">Coiled coil</keyword>
<feature type="region of interest" description="Disordered" evidence="7">
    <location>
        <begin position="1517"/>
        <end position="1562"/>
    </location>
</feature>
<feature type="region of interest" description="Disordered" evidence="7">
    <location>
        <begin position="4144"/>
        <end position="4233"/>
    </location>
</feature>
<feature type="coiled-coil region" evidence="6">
    <location>
        <begin position="1753"/>
        <end position="1811"/>
    </location>
</feature>
<feature type="compositionally biased region" description="Low complexity" evidence="7">
    <location>
        <begin position="3242"/>
        <end position="3260"/>
    </location>
</feature>
<evidence type="ECO:0000256" key="2">
    <source>
        <dbReference type="ARBA" id="ARBA00022443"/>
    </source>
</evidence>
<feature type="compositionally biased region" description="Polar residues" evidence="7">
    <location>
        <begin position="141"/>
        <end position="155"/>
    </location>
</feature>
<dbReference type="InterPro" id="IPR036034">
    <property type="entry name" value="PDZ_sf"/>
</dbReference>
<feature type="region of interest" description="Disordered" evidence="7">
    <location>
        <begin position="1179"/>
        <end position="1204"/>
    </location>
</feature>
<feature type="region of interest" description="Disordered" evidence="7">
    <location>
        <begin position="104"/>
        <end position="272"/>
    </location>
</feature>
<feature type="domain" description="SH3" evidence="8">
    <location>
        <begin position="4373"/>
        <end position="4432"/>
    </location>
</feature>
<feature type="region of interest" description="Disordered" evidence="7">
    <location>
        <begin position="2984"/>
        <end position="3084"/>
    </location>
</feature>
<feature type="compositionally biased region" description="Basic and acidic residues" evidence="7">
    <location>
        <begin position="1050"/>
        <end position="1077"/>
    </location>
</feature>
<feature type="compositionally biased region" description="Basic and acidic residues" evidence="7">
    <location>
        <begin position="1840"/>
        <end position="1852"/>
    </location>
</feature>
<feature type="compositionally biased region" description="Pro residues" evidence="7">
    <location>
        <begin position="904"/>
        <end position="913"/>
    </location>
</feature>
<dbReference type="CDD" id="cd11782">
    <property type="entry name" value="SH3_Sorbs_2"/>
    <property type="match status" value="1"/>
</dbReference>
<proteinExistence type="predicted"/>
<keyword evidence="3" id="KW-0677">Repeat</keyword>
<feature type="compositionally biased region" description="Polar residues" evidence="7">
    <location>
        <begin position="4186"/>
        <end position="4198"/>
    </location>
</feature>
<dbReference type="GeneID" id="108629940"/>
<dbReference type="InterPro" id="IPR050384">
    <property type="entry name" value="Endophilin_SH3RF"/>
</dbReference>
<dbReference type="PROSITE" id="PS50831">
    <property type="entry name" value="SOHO"/>
    <property type="match status" value="1"/>
</dbReference>
<evidence type="ECO:0000256" key="3">
    <source>
        <dbReference type="ARBA" id="ARBA00022737"/>
    </source>
</evidence>
<feature type="compositionally biased region" description="Basic and acidic residues" evidence="7">
    <location>
        <begin position="1112"/>
        <end position="1129"/>
    </location>
</feature>
<dbReference type="FunFam" id="2.30.42.10:FF:000055">
    <property type="entry name" value="PDZ and LIM domain protein 3"/>
    <property type="match status" value="1"/>
</dbReference>
<dbReference type="SUPFAM" id="SSF50044">
    <property type="entry name" value="SH3-domain"/>
    <property type="match status" value="3"/>
</dbReference>
<feature type="region of interest" description="Disordered" evidence="7">
    <location>
        <begin position="2537"/>
        <end position="2564"/>
    </location>
</feature>
<feature type="compositionally biased region" description="Polar residues" evidence="7">
    <location>
        <begin position="3070"/>
        <end position="3084"/>
    </location>
</feature>
<feature type="region of interest" description="Disordered" evidence="7">
    <location>
        <begin position="2453"/>
        <end position="2483"/>
    </location>
</feature>
<feature type="compositionally biased region" description="Basic and acidic residues" evidence="7">
    <location>
        <begin position="1013"/>
        <end position="1034"/>
    </location>
</feature>
<feature type="compositionally biased region" description="Basic residues" evidence="7">
    <location>
        <begin position="183"/>
        <end position="198"/>
    </location>
</feature>
<keyword evidence="4" id="KW-0965">Cell junction</keyword>
<feature type="compositionally biased region" description="Basic and acidic residues" evidence="7">
    <location>
        <begin position="1822"/>
        <end position="1833"/>
    </location>
</feature>
<protein>
    <submittedName>
        <fullName evidence="12">Uncharacterized protein LOC108629940</fullName>
    </submittedName>
</protein>
<feature type="compositionally biased region" description="Basic and acidic residues" evidence="7">
    <location>
        <begin position="3887"/>
        <end position="3901"/>
    </location>
</feature>
<dbReference type="KEGG" id="ccal:108629940"/>
<dbReference type="SMART" id="SM00228">
    <property type="entry name" value="PDZ"/>
    <property type="match status" value="1"/>
</dbReference>
<feature type="compositionally biased region" description="Polar residues" evidence="7">
    <location>
        <begin position="232"/>
        <end position="243"/>
    </location>
</feature>
<dbReference type="CDD" id="cd11780">
    <property type="entry name" value="SH3_Sorbs_3"/>
    <property type="match status" value="1"/>
</dbReference>
<dbReference type="InterPro" id="IPR001478">
    <property type="entry name" value="PDZ"/>
</dbReference>
<organism evidence="11 12">
    <name type="scientific">Ceratina calcarata</name>
    <dbReference type="NCBI Taxonomy" id="156304"/>
    <lineage>
        <taxon>Eukaryota</taxon>
        <taxon>Metazoa</taxon>
        <taxon>Ecdysozoa</taxon>
        <taxon>Arthropoda</taxon>
        <taxon>Hexapoda</taxon>
        <taxon>Insecta</taxon>
        <taxon>Pterygota</taxon>
        <taxon>Neoptera</taxon>
        <taxon>Endopterygota</taxon>
        <taxon>Hymenoptera</taxon>
        <taxon>Apocrita</taxon>
        <taxon>Aculeata</taxon>
        <taxon>Apoidea</taxon>
        <taxon>Anthophila</taxon>
        <taxon>Apidae</taxon>
        <taxon>Ceratina</taxon>
        <taxon>Zadontomerus</taxon>
    </lineage>
</organism>
<dbReference type="CDD" id="cd11781">
    <property type="entry name" value="SH3_Sorbs_1"/>
    <property type="match status" value="1"/>
</dbReference>
<dbReference type="Pfam" id="PF07653">
    <property type="entry name" value="SH3_2"/>
    <property type="match status" value="1"/>
</dbReference>
<evidence type="ECO:0000256" key="6">
    <source>
        <dbReference type="SAM" id="Coils"/>
    </source>
</evidence>
<feature type="compositionally biased region" description="Basic and acidic residues" evidence="7">
    <location>
        <begin position="1861"/>
        <end position="1888"/>
    </location>
</feature>
<dbReference type="Proteomes" id="UP000694925">
    <property type="component" value="Unplaced"/>
</dbReference>
<dbReference type="FunFam" id="2.30.30.40:FF:000001">
    <property type="entry name" value="Sorbin and SH3 domain-containing protein 1 isoform 2"/>
    <property type="match status" value="1"/>
</dbReference>
<feature type="compositionally biased region" description="Low complexity" evidence="7">
    <location>
        <begin position="2250"/>
        <end position="2260"/>
    </location>
</feature>
<dbReference type="CTD" id="36084"/>